<dbReference type="AlphaFoldDB" id="A0A5C6SLQ8"/>
<feature type="compositionally biased region" description="Polar residues" evidence="1">
    <location>
        <begin position="119"/>
        <end position="142"/>
    </location>
</feature>
<reference evidence="2 3" key="1">
    <citation type="submission" date="2019-07" db="EMBL/GenBank/DDBJ databases">
        <title>The First High-Quality Draft Genome Sequence of the Causal Agent of the Current Panama Disease Epidemic.</title>
        <authorList>
            <person name="Warmington R.J."/>
            <person name="Kay W."/>
            <person name="Jeffries A."/>
            <person name="Bebber D."/>
            <person name="Moore K."/>
            <person name="Studholme D.J."/>
        </authorList>
    </citation>
    <scope>NUCLEOTIDE SEQUENCE [LARGE SCALE GENOMIC DNA]</scope>
    <source>
        <strain evidence="2 3">TR4</strain>
    </source>
</reference>
<feature type="region of interest" description="Disordered" evidence="1">
    <location>
        <begin position="239"/>
        <end position="307"/>
    </location>
</feature>
<name>A0A5C6SLQ8_FUSOC</name>
<protein>
    <submittedName>
        <fullName evidence="2">Uncharacterized protein</fullName>
    </submittedName>
</protein>
<evidence type="ECO:0000313" key="2">
    <source>
        <dbReference type="EMBL" id="TXB98878.1"/>
    </source>
</evidence>
<sequence length="307" mass="34371">MAPGKTNTVPDPTKVNPLSPDARRQYMHACFRMLPISSDLRQQARTKAIELQSKHLAEKGLRDVNVVYFEYHVDATIWRLIFNRLSMIKNNPWPWTVSLDENDLSQGTSSVFREWRQSHGPSGETQEGSSTPRSKAPRSQHQAPVPQTLAEAEQMAREARERANELELEAFRLERIARQWPADDKASRFGGLANPQAHHPRYSGLQPLDGREFMSLEEAGRAATELKKESDAKSLEIKDISMKVTSTSRAMKRSLTGGEERDAENLSNEDTSMSVSSSSKRPRPENTAAVDPPSEVGDSQDEPSAHP</sequence>
<accession>A0A5C6SLQ8</accession>
<comment type="caution">
    <text evidence="2">The sequence shown here is derived from an EMBL/GenBank/DDBJ whole genome shotgun (WGS) entry which is preliminary data.</text>
</comment>
<dbReference type="Proteomes" id="UP000321331">
    <property type="component" value="Unassembled WGS sequence"/>
</dbReference>
<organism evidence="2 3">
    <name type="scientific">Fusarium oxysporum f. sp. cubense</name>
    <dbReference type="NCBI Taxonomy" id="61366"/>
    <lineage>
        <taxon>Eukaryota</taxon>
        <taxon>Fungi</taxon>
        <taxon>Dikarya</taxon>
        <taxon>Ascomycota</taxon>
        <taxon>Pezizomycotina</taxon>
        <taxon>Sordariomycetes</taxon>
        <taxon>Hypocreomycetidae</taxon>
        <taxon>Hypocreales</taxon>
        <taxon>Nectriaceae</taxon>
        <taxon>Fusarium</taxon>
        <taxon>Fusarium oxysporum species complex</taxon>
    </lineage>
</organism>
<proteinExistence type="predicted"/>
<gene>
    <name evidence="2" type="ORF">FocTR4_00012483</name>
</gene>
<evidence type="ECO:0000256" key="1">
    <source>
        <dbReference type="SAM" id="MobiDB-lite"/>
    </source>
</evidence>
<feature type="region of interest" description="Disordered" evidence="1">
    <location>
        <begin position="115"/>
        <end position="161"/>
    </location>
</feature>
<dbReference type="EMBL" id="VMNF01000012">
    <property type="protein sequence ID" value="TXB98878.1"/>
    <property type="molecule type" value="Genomic_DNA"/>
</dbReference>
<evidence type="ECO:0000313" key="3">
    <source>
        <dbReference type="Proteomes" id="UP000321331"/>
    </source>
</evidence>